<evidence type="ECO:0000256" key="1">
    <source>
        <dbReference type="SAM" id="SignalP"/>
    </source>
</evidence>
<dbReference type="OrthoDB" id="1355809at2"/>
<feature type="signal peptide" evidence="1">
    <location>
        <begin position="1"/>
        <end position="19"/>
    </location>
</feature>
<proteinExistence type="predicted"/>
<comment type="caution">
    <text evidence="2">The sequence shown here is derived from an EMBL/GenBank/DDBJ whole genome shotgun (WGS) entry which is preliminary data.</text>
</comment>
<gene>
    <name evidence="2" type="ORF">FMM05_20115</name>
</gene>
<evidence type="ECO:0000313" key="2">
    <source>
        <dbReference type="EMBL" id="TRW21459.1"/>
    </source>
</evidence>
<reference evidence="2 3" key="1">
    <citation type="submission" date="2019-07" db="EMBL/GenBank/DDBJ databases">
        <title>Flavobacterium sp. nov., isolated from glacier ice.</title>
        <authorList>
            <person name="Liu Q."/>
            <person name="Xin Y.-H."/>
        </authorList>
    </citation>
    <scope>NUCLEOTIDE SEQUENCE [LARGE SCALE GENOMIC DNA]</scope>
    <source>
        <strain evidence="2 3">ZT4R6</strain>
    </source>
</reference>
<sequence length="170" mass="19481">MNRLLLFLVLLISPLNLLAQNSQELTFGKLQSDLAEYLFQKKEMNANQIEKHEKGIGTVLVNGIHNNIYEGKVINGIYAFSLTGTMSKSYFLIVDEKRYIILDITTREGLDKSISLILDFCDKYKYCETITTDYVGRLVRVYYNLNKWPGQRTDLNCEEGRGVTDIQGLP</sequence>
<feature type="chain" id="PRO_5021874430" evidence="1">
    <location>
        <begin position="20"/>
        <end position="170"/>
    </location>
</feature>
<dbReference type="EMBL" id="VJVZ01000019">
    <property type="protein sequence ID" value="TRW21459.1"/>
    <property type="molecule type" value="Genomic_DNA"/>
</dbReference>
<organism evidence="2 3">
    <name type="scientific">Flavobacterium zepuense</name>
    <dbReference type="NCBI Taxonomy" id="2593302"/>
    <lineage>
        <taxon>Bacteria</taxon>
        <taxon>Pseudomonadati</taxon>
        <taxon>Bacteroidota</taxon>
        <taxon>Flavobacteriia</taxon>
        <taxon>Flavobacteriales</taxon>
        <taxon>Flavobacteriaceae</taxon>
        <taxon>Flavobacterium</taxon>
    </lineage>
</organism>
<keyword evidence="3" id="KW-1185">Reference proteome</keyword>
<protein>
    <submittedName>
        <fullName evidence="2">Uncharacterized protein</fullName>
    </submittedName>
</protein>
<name>A0A552UTA9_9FLAO</name>
<evidence type="ECO:0000313" key="3">
    <source>
        <dbReference type="Proteomes" id="UP000320643"/>
    </source>
</evidence>
<accession>A0A552UTA9</accession>
<dbReference type="AlphaFoldDB" id="A0A552UTA9"/>
<dbReference type="RefSeq" id="WP_143375224.1">
    <property type="nucleotide sequence ID" value="NZ_VJVZ01000019.1"/>
</dbReference>
<keyword evidence="1" id="KW-0732">Signal</keyword>
<dbReference type="Proteomes" id="UP000320643">
    <property type="component" value="Unassembled WGS sequence"/>
</dbReference>